<evidence type="ECO:0000256" key="2">
    <source>
        <dbReference type="ARBA" id="ARBA00005194"/>
    </source>
</evidence>
<protein>
    <recommendedName>
        <fullName evidence="13">3-oxoacyl-[acyl-carrier-protein] synthase 1</fullName>
        <ecNumber evidence="5">2.3.1.41</ecNumber>
    </recommendedName>
    <alternativeName>
        <fullName evidence="14">3-oxoacyl-[acyl-carrier-protein] synthase I</fullName>
    </alternativeName>
    <alternativeName>
        <fullName evidence="15">Beta-ketoacyl-ACP synthase I</fullName>
    </alternativeName>
</protein>
<dbReference type="InterPro" id="IPR014031">
    <property type="entry name" value="Ketoacyl_synth_C"/>
</dbReference>
<evidence type="ECO:0000313" key="21">
    <source>
        <dbReference type="Proteomes" id="UP000016842"/>
    </source>
</evidence>
<dbReference type="EC" id="2.3.1.41" evidence="5"/>
<dbReference type="Pfam" id="PF00109">
    <property type="entry name" value="ketoacyl-synt"/>
    <property type="match status" value="1"/>
</dbReference>
<gene>
    <name evidence="20" type="ORF">Q644_11210</name>
</gene>
<evidence type="ECO:0000256" key="12">
    <source>
        <dbReference type="ARBA" id="ARBA00023315"/>
    </source>
</evidence>
<evidence type="ECO:0000256" key="8">
    <source>
        <dbReference type="ARBA" id="ARBA00022679"/>
    </source>
</evidence>
<comment type="catalytic activity">
    <reaction evidence="17">
        <text>a fatty acyl-[ACP] + malonyl-[ACP] + H(+) = a 3-oxoacyl-[ACP] + holo-[ACP] + CO2</text>
        <dbReference type="Rhea" id="RHEA:22836"/>
        <dbReference type="Rhea" id="RHEA-COMP:9623"/>
        <dbReference type="Rhea" id="RHEA-COMP:9685"/>
        <dbReference type="Rhea" id="RHEA-COMP:9916"/>
        <dbReference type="Rhea" id="RHEA-COMP:14125"/>
        <dbReference type="ChEBI" id="CHEBI:15378"/>
        <dbReference type="ChEBI" id="CHEBI:16526"/>
        <dbReference type="ChEBI" id="CHEBI:64479"/>
        <dbReference type="ChEBI" id="CHEBI:78449"/>
        <dbReference type="ChEBI" id="CHEBI:78776"/>
        <dbReference type="ChEBI" id="CHEBI:138651"/>
        <dbReference type="EC" id="2.3.1.41"/>
    </reaction>
    <physiologicalReaction direction="left-to-right" evidence="17">
        <dbReference type="Rhea" id="RHEA:22837"/>
    </physiologicalReaction>
</comment>
<dbReference type="Pfam" id="PF02801">
    <property type="entry name" value="Ketoacyl-synt_C"/>
    <property type="match status" value="1"/>
</dbReference>
<keyword evidence="12 20" id="KW-0012">Acyltransferase</keyword>
<dbReference type="PANTHER" id="PTHR11712">
    <property type="entry name" value="POLYKETIDE SYNTHASE-RELATED"/>
    <property type="match status" value="1"/>
</dbReference>
<evidence type="ECO:0000256" key="1">
    <source>
        <dbReference type="ARBA" id="ARBA00004496"/>
    </source>
</evidence>
<keyword evidence="6" id="KW-0963">Cytoplasm</keyword>
<evidence type="ECO:0000256" key="15">
    <source>
        <dbReference type="ARBA" id="ARBA00042143"/>
    </source>
</evidence>
<dbReference type="PANTHER" id="PTHR11712:SF306">
    <property type="entry name" value="3-OXOACYL-[ACYL-CARRIER-PROTEIN] SYNTHASE 1"/>
    <property type="match status" value="1"/>
</dbReference>
<comment type="subunit">
    <text evidence="4">Homodimer.</text>
</comment>
<dbReference type="FunFam" id="3.40.47.10:FF:000005">
    <property type="entry name" value="3-oxoacyl-[acyl-carrier-protein] synthase I"/>
    <property type="match status" value="1"/>
</dbReference>
<evidence type="ECO:0000256" key="14">
    <source>
        <dbReference type="ARBA" id="ARBA00041620"/>
    </source>
</evidence>
<dbReference type="InterPro" id="IPR014030">
    <property type="entry name" value="Ketoacyl_synth_N"/>
</dbReference>
<evidence type="ECO:0000259" key="19">
    <source>
        <dbReference type="PROSITE" id="PS52004"/>
    </source>
</evidence>
<evidence type="ECO:0000256" key="9">
    <source>
        <dbReference type="ARBA" id="ARBA00022832"/>
    </source>
</evidence>
<keyword evidence="11" id="KW-0275">Fatty acid biosynthesis</keyword>
<comment type="catalytic activity">
    <reaction evidence="16">
        <text>(3Z)-decenoyl-[ACP] + malonyl-[ACP] + H(+) = 3-oxo-(5Z)-dodecenoyl-[ACP] + holo-[ACP] + CO2</text>
        <dbReference type="Rhea" id="RHEA:54940"/>
        <dbReference type="Rhea" id="RHEA-COMP:9623"/>
        <dbReference type="Rhea" id="RHEA-COMP:9685"/>
        <dbReference type="Rhea" id="RHEA-COMP:9927"/>
        <dbReference type="Rhea" id="RHEA-COMP:14042"/>
        <dbReference type="ChEBI" id="CHEBI:15378"/>
        <dbReference type="ChEBI" id="CHEBI:16526"/>
        <dbReference type="ChEBI" id="CHEBI:64479"/>
        <dbReference type="ChEBI" id="CHEBI:78449"/>
        <dbReference type="ChEBI" id="CHEBI:78798"/>
        <dbReference type="ChEBI" id="CHEBI:138410"/>
    </reaction>
    <physiologicalReaction direction="left-to-right" evidence="16">
        <dbReference type="Rhea" id="RHEA:54941"/>
    </physiologicalReaction>
</comment>
<dbReference type="SMART" id="SM00825">
    <property type="entry name" value="PKS_KS"/>
    <property type="match status" value="1"/>
</dbReference>
<keyword evidence="8 18" id="KW-0808">Transferase</keyword>
<accession>U4VKT2</accession>
<dbReference type="FunFam" id="3.40.47.10:FF:000006">
    <property type="entry name" value="3-oxoacyl-[acyl-carrier-protein] synthase I"/>
    <property type="match status" value="1"/>
</dbReference>
<evidence type="ECO:0000313" key="20">
    <source>
        <dbReference type="EMBL" id="ERM03406.1"/>
    </source>
</evidence>
<comment type="subcellular location">
    <subcellularLocation>
        <location evidence="1">Cytoplasm</location>
    </subcellularLocation>
</comment>
<dbReference type="PATRIC" id="fig|1337887.3.peg.405"/>
<dbReference type="InterPro" id="IPR016039">
    <property type="entry name" value="Thiolase-like"/>
</dbReference>
<dbReference type="InterPro" id="IPR018201">
    <property type="entry name" value="Ketoacyl_synth_AS"/>
</dbReference>
<dbReference type="InterPro" id="IPR000794">
    <property type="entry name" value="Beta-ketoacyl_synthase"/>
</dbReference>
<keyword evidence="10" id="KW-0443">Lipid metabolism</keyword>
<dbReference type="EMBL" id="ASXJ01000016">
    <property type="protein sequence ID" value="ERM03406.1"/>
    <property type="molecule type" value="Genomic_DNA"/>
</dbReference>
<dbReference type="GO" id="GO:0006633">
    <property type="term" value="P:fatty acid biosynthetic process"/>
    <property type="evidence" value="ECO:0007669"/>
    <property type="project" value="UniProtKB-KW"/>
</dbReference>
<evidence type="ECO:0000256" key="13">
    <source>
        <dbReference type="ARBA" id="ARBA00039450"/>
    </source>
</evidence>
<evidence type="ECO:0000256" key="6">
    <source>
        <dbReference type="ARBA" id="ARBA00022490"/>
    </source>
</evidence>
<evidence type="ECO:0000256" key="17">
    <source>
        <dbReference type="ARBA" id="ARBA00048506"/>
    </source>
</evidence>
<dbReference type="Proteomes" id="UP000016842">
    <property type="component" value="Unassembled WGS sequence"/>
</dbReference>
<reference evidence="20 21" key="1">
    <citation type="journal article" date="2014" name="FEMS Microbiol. Lett.">
        <title>Genome sequencing analysis reveals virulence-related gene content of Ochrobactrum intermedium strain 229E, a urease-positive strain isolated from the human gastric niche.</title>
        <authorList>
            <person name="Kulkarni G.J."/>
            <person name="Shetty S."/>
            <person name="Dharne M.S."/>
            <person name="Shouche Y.S."/>
        </authorList>
    </citation>
    <scope>NUCLEOTIDE SEQUENCE [LARGE SCALE GENOMIC DNA]</scope>
    <source>
        <strain evidence="20 21">229E</strain>
    </source>
</reference>
<dbReference type="CDD" id="cd00834">
    <property type="entry name" value="KAS_I_II"/>
    <property type="match status" value="1"/>
</dbReference>
<organism evidence="20 21">
    <name type="scientific">Brucella intermedia 229E</name>
    <dbReference type="NCBI Taxonomy" id="1337887"/>
    <lineage>
        <taxon>Bacteria</taxon>
        <taxon>Pseudomonadati</taxon>
        <taxon>Pseudomonadota</taxon>
        <taxon>Alphaproteobacteria</taxon>
        <taxon>Hyphomicrobiales</taxon>
        <taxon>Brucellaceae</taxon>
        <taxon>Brucella/Ochrobactrum group</taxon>
        <taxon>Brucella</taxon>
    </lineage>
</organism>
<evidence type="ECO:0000256" key="18">
    <source>
        <dbReference type="RuleBase" id="RU003694"/>
    </source>
</evidence>
<comment type="caution">
    <text evidence="20">The sequence shown here is derived from an EMBL/GenBank/DDBJ whole genome shotgun (WGS) entry which is preliminary data.</text>
</comment>
<dbReference type="SUPFAM" id="SSF53901">
    <property type="entry name" value="Thiolase-like"/>
    <property type="match status" value="2"/>
</dbReference>
<name>U4VKT2_9HYPH</name>
<dbReference type="InterPro" id="IPR020841">
    <property type="entry name" value="PKS_Beta-ketoAc_synthase_dom"/>
</dbReference>
<keyword evidence="9" id="KW-0276">Fatty acid metabolism</keyword>
<proteinExistence type="inferred from homology"/>
<dbReference type="Gene3D" id="3.40.47.10">
    <property type="match status" value="2"/>
</dbReference>
<evidence type="ECO:0000256" key="4">
    <source>
        <dbReference type="ARBA" id="ARBA00011738"/>
    </source>
</evidence>
<evidence type="ECO:0000256" key="10">
    <source>
        <dbReference type="ARBA" id="ARBA00023098"/>
    </source>
</evidence>
<evidence type="ECO:0000256" key="16">
    <source>
        <dbReference type="ARBA" id="ARBA00048121"/>
    </source>
</evidence>
<dbReference type="GO" id="GO:0005829">
    <property type="term" value="C:cytosol"/>
    <property type="evidence" value="ECO:0007669"/>
    <property type="project" value="TreeGrafter"/>
</dbReference>
<dbReference type="PROSITE" id="PS00606">
    <property type="entry name" value="KS3_1"/>
    <property type="match status" value="1"/>
</dbReference>
<keyword evidence="7" id="KW-0444">Lipid biosynthesis</keyword>
<comment type="pathway">
    <text evidence="2">Lipid metabolism; fatty acid biosynthesis.</text>
</comment>
<dbReference type="PROSITE" id="PS52004">
    <property type="entry name" value="KS3_2"/>
    <property type="match status" value="1"/>
</dbReference>
<comment type="similarity">
    <text evidence="3 18">Belongs to the thiolase-like superfamily. Beta-ketoacyl-ACP synthases family.</text>
</comment>
<sequence length="410" mass="43431">MRRVVVTGMGGIVSSIGNNTEEVTASLREAKSGISRAEEYAELGFRCQVHGAPNIDVEALVDRRAMRFHGRGTAWNHIAMDQAIADAGGLADEEVSNDRTGIIMGSGGPSTRTIVDSADITREKGPKRVGPFAVPKAMSSTASATLATFFKIKGINYSISSACATSNHCIGNAFEMIQYGKQDRMFAGGCEDLDWTLSVLFDAMGAMSSKYNDTPSTASRAYDKNRDGFVIAGGAGVLVLEDLETALARGAKIYGEIVGYGATSDGYDMVAPSGEGAIRCMKMALSTVKTKIDYINPHATSTPPAGDAPEIEAIRQVFGSGDACPPIAATKSLTGHSLGATGVQEAIYSLLMMQNNFICESAHIEELDPAFADMPIVRKRIDNAQLNTVLSNSFGFGGTNATLVFQRYQG</sequence>
<evidence type="ECO:0000256" key="3">
    <source>
        <dbReference type="ARBA" id="ARBA00008467"/>
    </source>
</evidence>
<feature type="domain" description="Ketosynthase family 3 (KS3)" evidence="19">
    <location>
        <begin position="1"/>
        <end position="407"/>
    </location>
</feature>
<dbReference type="GO" id="GO:0004315">
    <property type="term" value="F:3-oxoacyl-[acyl-carrier-protein] synthase activity"/>
    <property type="evidence" value="ECO:0007669"/>
    <property type="project" value="UniProtKB-EC"/>
</dbReference>
<evidence type="ECO:0000256" key="7">
    <source>
        <dbReference type="ARBA" id="ARBA00022516"/>
    </source>
</evidence>
<evidence type="ECO:0000256" key="5">
    <source>
        <dbReference type="ARBA" id="ARBA00013191"/>
    </source>
</evidence>
<dbReference type="NCBIfam" id="NF005935">
    <property type="entry name" value="PRK07967.1"/>
    <property type="match status" value="1"/>
</dbReference>
<dbReference type="AlphaFoldDB" id="U4VKT2"/>
<evidence type="ECO:0000256" key="11">
    <source>
        <dbReference type="ARBA" id="ARBA00023160"/>
    </source>
</evidence>